<feature type="signal peptide" evidence="1">
    <location>
        <begin position="1"/>
        <end position="23"/>
    </location>
</feature>
<protein>
    <recommendedName>
        <fullName evidence="4">EF-hand domain-containing protein</fullName>
    </recommendedName>
</protein>
<dbReference type="PROSITE" id="PS00018">
    <property type="entry name" value="EF_HAND_1"/>
    <property type="match status" value="1"/>
</dbReference>
<dbReference type="EMBL" id="VBOZ01000014">
    <property type="protein sequence ID" value="TMQ65182.1"/>
    <property type="molecule type" value="Genomic_DNA"/>
</dbReference>
<name>A0A538TNI0_UNCEI</name>
<evidence type="ECO:0000313" key="2">
    <source>
        <dbReference type="EMBL" id="TMQ65182.1"/>
    </source>
</evidence>
<dbReference type="InterPro" id="IPR018247">
    <property type="entry name" value="EF_Hand_1_Ca_BS"/>
</dbReference>
<reference evidence="2 3" key="1">
    <citation type="journal article" date="2019" name="Nat. Microbiol.">
        <title>Mediterranean grassland soil C-N compound turnover is dependent on rainfall and depth, and is mediated by genomically divergent microorganisms.</title>
        <authorList>
            <person name="Diamond S."/>
            <person name="Andeer P.F."/>
            <person name="Li Z."/>
            <person name="Crits-Christoph A."/>
            <person name="Burstein D."/>
            <person name="Anantharaman K."/>
            <person name="Lane K.R."/>
            <person name="Thomas B.C."/>
            <person name="Pan C."/>
            <person name="Northen T.R."/>
            <person name="Banfield J.F."/>
        </authorList>
    </citation>
    <scope>NUCLEOTIDE SEQUENCE [LARGE SCALE GENOMIC DNA]</scope>
    <source>
        <strain evidence="2">WS_9</strain>
    </source>
</reference>
<accession>A0A538TNI0</accession>
<evidence type="ECO:0008006" key="4">
    <source>
        <dbReference type="Google" id="ProtNLM"/>
    </source>
</evidence>
<evidence type="ECO:0000313" key="3">
    <source>
        <dbReference type="Proteomes" id="UP000317691"/>
    </source>
</evidence>
<proteinExistence type="predicted"/>
<dbReference type="AlphaFoldDB" id="A0A538TNI0"/>
<gene>
    <name evidence="2" type="ORF">E6K79_05295</name>
</gene>
<feature type="chain" id="PRO_5021881228" description="EF-hand domain-containing protein" evidence="1">
    <location>
        <begin position="24"/>
        <end position="215"/>
    </location>
</feature>
<comment type="caution">
    <text evidence="2">The sequence shown here is derived from an EMBL/GenBank/DDBJ whole genome shotgun (WGS) entry which is preliminary data.</text>
</comment>
<sequence>MRQLLLRVAIYLLLASPAIPNRAAAQYLFMDTNGDGRCDFEDLIQSPVDTIDVWLDTSQDGHGSPAVCPTGGEMSISGYELVLRADTYPTGSVAFGVWTNLIPQFTSDLGTIQEGNLLRVGHASLGSTTSLPAGKYLLGRVSVQFFSTKCKRVAPANTAVIGQEQYETKFYSLCPGAAGDYQLRLGSDFGDYCEVGDLCDDVKGTTWGKIKQRYH</sequence>
<organism evidence="2 3">
    <name type="scientific">Eiseniibacteriota bacterium</name>
    <dbReference type="NCBI Taxonomy" id="2212470"/>
    <lineage>
        <taxon>Bacteria</taxon>
        <taxon>Candidatus Eiseniibacteriota</taxon>
    </lineage>
</organism>
<keyword evidence="1" id="KW-0732">Signal</keyword>
<dbReference type="Proteomes" id="UP000317691">
    <property type="component" value="Unassembled WGS sequence"/>
</dbReference>
<evidence type="ECO:0000256" key="1">
    <source>
        <dbReference type="SAM" id="SignalP"/>
    </source>
</evidence>